<dbReference type="AlphaFoldDB" id="A0A6B2JSQ1"/>
<feature type="transmembrane region" description="Helical" evidence="7">
    <location>
        <begin position="165"/>
        <end position="185"/>
    </location>
</feature>
<comment type="caution">
    <text evidence="9">The sequence shown here is derived from an EMBL/GenBank/DDBJ whole genome shotgun (WGS) entry which is preliminary data.</text>
</comment>
<feature type="domain" description="Phosphatidylglycerol lysyltransferase C-terminal" evidence="8">
    <location>
        <begin position="351"/>
        <end position="583"/>
    </location>
</feature>
<evidence type="ECO:0000256" key="7">
    <source>
        <dbReference type="SAM" id="Phobius"/>
    </source>
</evidence>
<evidence type="ECO:0000256" key="2">
    <source>
        <dbReference type="ARBA" id="ARBA00022475"/>
    </source>
</evidence>
<dbReference type="PANTHER" id="PTHR34697:SF2">
    <property type="entry name" value="PHOSPHATIDYLGLYCEROL LYSYLTRANSFERASE"/>
    <property type="match status" value="1"/>
</dbReference>
<evidence type="ECO:0000256" key="4">
    <source>
        <dbReference type="ARBA" id="ARBA00022989"/>
    </source>
</evidence>
<feature type="compositionally biased region" description="Polar residues" evidence="6">
    <location>
        <begin position="632"/>
        <end position="646"/>
    </location>
</feature>
<keyword evidence="10" id="KW-1185">Reference proteome</keyword>
<name>A0A6B2JSQ1_9RHOB</name>
<evidence type="ECO:0000256" key="1">
    <source>
        <dbReference type="ARBA" id="ARBA00004651"/>
    </source>
</evidence>
<dbReference type="InterPro" id="IPR024320">
    <property type="entry name" value="LPG_synthase_C"/>
</dbReference>
<feature type="transmembrane region" description="Helical" evidence="7">
    <location>
        <begin position="205"/>
        <end position="224"/>
    </location>
</feature>
<evidence type="ECO:0000259" key="8">
    <source>
        <dbReference type="Pfam" id="PF09924"/>
    </source>
</evidence>
<protein>
    <submittedName>
        <fullName evidence="9">DUF2156 domain-containing protein</fullName>
    </submittedName>
</protein>
<keyword evidence="2" id="KW-1003">Cell membrane</keyword>
<feature type="transmembrane region" description="Helical" evidence="7">
    <location>
        <begin position="231"/>
        <end position="252"/>
    </location>
</feature>
<feature type="transmembrane region" description="Helical" evidence="7">
    <location>
        <begin position="136"/>
        <end position="158"/>
    </location>
</feature>
<keyword evidence="4 7" id="KW-1133">Transmembrane helix</keyword>
<evidence type="ECO:0000313" key="9">
    <source>
        <dbReference type="EMBL" id="NDV01055.1"/>
    </source>
</evidence>
<accession>A0A6B2JSQ1</accession>
<dbReference type="PANTHER" id="PTHR34697">
    <property type="entry name" value="PHOSPHATIDYLGLYCEROL LYSYLTRANSFERASE"/>
    <property type="match status" value="1"/>
</dbReference>
<dbReference type="Proteomes" id="UP000474757">
    <property type="component" value="Unassembled WGS sequence"/>
</dbReference>
<feature type="region of interest" description="Disordered" evidence="6">
    <location>
        <begin position="632"/>
        <end position="668"/>
    </location>
</feature>
<organism evidence="9 10">
    <name type="scientific">Pseudoroseicyclus tamaricis</name>
    <dbReference type="NCBI Taxonomy" id="2705421"/>
    <lineage>
        <taxon>Bacteria</taxon>
        <taxon>Pseudomonadati</taxon>
        <taxon>Pseudomonadota</taxon>
        <taxon>Alphaproteobacteria</taxon>
        <taxon>Rhodobacterales</taxon>
        <taxon>Paracoccaceae</taxon>
        <taxon>Pseudoroseicyclus</taxon>
    </lineage>
</organism>
<evidence type="ECO:0000313" key="10">
    <source>
        <dbReference type="Proteomes" id="UP000474757"/>
    </source>
</evidence>
<evidence type="ECO:0000256" key="6">
    <source>
        <dbReference type="SAM" id="MobiDB-lite"/>
    </source>
</evidence>
<keyword evidence="5 7" id="KW-0472">Membrane</keyword>
<dbReference type="InterPro" id="IPR016181">
    <property type="entry name" value="Acyl_CoA_acyltransferase"/>
</dbReference>
<reference evidence="9 10" key="1">
    <citation type="submission" date="2020-02" db="EMBL/GenBank/DDBJ databases">
        <title>Pseudoroseicyclus tamarix, sp. nov., isolated from offshore sediment of a Tamarix chinensis forest.</title>
        <authorList>
            <person name="Gai Y."/>
        </authorList>
    </citation>
    <scope>NUCLEOTIDE SEQUENCE [LARGE SCALE GENOMIC DNA]</scope>
    <source>
        <strain evidence="9 10">CLL3-39</strain>
    </source>
</reference>
<dbReference type="SUPFAM" id="SSF55729">
    <property type="entry name" value="Acyl-CoA N-acyltransferases (Nat)"/>
    <property type="match status" value="1"/>
</dbReference>
<evidence type="ECO:0000256" key="5">
    <source>
        <dbReference type="ARBA" id="ARBA00023136"/>
    </source>
</evidence>
<dbReference type="EMBL" id="JAAGAB010000002">
    <property type="protein sequence ID" value="NDV01055.1"/>
    <property type="molecule type" value="Genomic_DNA"/>
</dbReference>
<dbReference type="GO" id="GO:0016755">
    <property type="term" value="F:aminoacyltransferase activity"/>
    <property type="evidence" value="ECO:0007669"/>
    <property type="project" value="TreeGrafter"/>
</dbReference>
<keyword evidence="3 7" id="KW-0812">Transmembrane</keyword>
<feature type="transmembrane region" description="Helical" evidence="7">
    <location>
        <begin position="104"/>
        <end position="124"/>
    </location>
</feature>
<comment type="subcellular location">
    <subcellularLocation>
        <location evidence="1">Cell membrane</location>
        <topology evidence="1">Multi-pass membrane protein</topology>
    </subcellularLocation>
</comment>
<sequence length="686" mass="71932">MSQHQRLDQFQTVRGGESGALRFRLRSLVLPLLALVGCGWLLRSELAGLSLAELNASLAGHGGGVWVAAMLLGLVGLWSMGRMEGRLHAILATGVARPRARRTGMLAVAIGQALGLGALTGGAVRMRCLPECGIWTISKLSVALSLAFLAALTALTGLARLGMGVGWAGAVALPLLLTLALARLGPILPGPVPHRRLRGADLSALLLWTALDVAAFAGALWLFLPPGVAPVSLVLAVMTAMGVGLLSQSPGGLGAFELVLLALLPGVPEAELLAAVLATRIACQGVPALGAALLLLRRPAPARAPELTLTKPDSRLAAMAAPPEAGWGLAYQGGALALARCGTRGWHLRHAPGTLAALGAPLGTADFAGLQQLARHLGRRALAYDIDARTAAAARRAGWVVTPLSTRASLDPQEWRLDRPACRQLRRKLRGARNAGVVAELASYAPPFAEMGAVARAWALKSGRERGFSTGRYAPAFAARQVVILAHSGGRLVGFATFHAAPGSWSLELMRWLPEAPAGTMQTVLATAIEEARLAGIHHLSLANAPSRELRLLRFDLNRALGVSGLVQFKGAFGPDWTPRYAAAPSRPALLFGLAAAAHAIWRPDPLPAPFPFEVPAGACHSLGENPLTSRETFPWQTSSRPSSPAATGFWPTARRAPTSSTWGSKLAKPLSSGTKRIRSVFRRSI</sequence>
<dbReference type="InterPro" id="IPR051211">
    <property type="entry name" value="PG_lysyltransferase"/>
</dbReference>
<feature type="transmembrane region" description="Helical" evidence="7">
    <location>
        <begin position="21"/>
        <end position="43"/>
    </location>
</feature>
<dbReference type="RefSeq" id="WP_163892284.1">
    <property type="nucleotide sequence ID" value="NZ_JAAFYS010000002.1"/>
</dbReference>
<proteinExistence type="predicted"/>
<feature type="transmembrane region" description="Helical" evidence="7">
    <location>
        <begin position="63"/>
        <end position="83"/>
    </location>
</feature>
<gene>
    <name evidence="9" type="ORF">GZA08_08745</name>
</gene>
<dbReference type="GO" id="GO:0055091">
    <property type="term" value="P:phospholipid homeostasis"/>
    <property type="evidence" value="ECO:0007669"/>
    <property type="project" value="TreeGrafter"/>
</dbReference>
<evidence type="ECO:0000256" key="3">
    <source>
        <dbReference type="ARBA" id="ARBA00022692"/>
    </source>
</evidence>
<dbReference type="Pfam" id="PF09924">
    <property type="entry name" value="LPG_synthase_C"/>
    <property type="match status" value="1"/>
</dbReference>
<dbReference type="GO" id="GO:0005886">
    <property type="term" value="C:plasma membrane"/>
    <property type="evidence" value="ECO:0007669"/>
    <property type="project" value="UniProtKB-SubCell"/>
</dbReference>